<accession>A0ABN9QFI1</accession>
<evidence type="ECO:0008006" key="4">
    <source>
        <dbReference type="Google" id="ProtNLM"/>
    </source>
</evidence>
<protein>
    <recommendedName>
        <fullName evidence="4">HEAT repeat-containing protein</fullName>
    </recommendedName>
</protein>
<dbReference type="Proteomes" id="UP001189429">
    <property type="component" value="Unassembled WGS sequence"/>
</dbReference>
<dbReference type="EMBL" id="CAUYUJ010002720">
    <property type="protein sequence ID" value="CAK0802078.1"/>
    <property type="molecule type" value="Genomic_DNA"/>
</dbReference>
<dbReference type="PANTHER" id="PTHR17695">
    <property type="entry name" value="SMALL SUBUNIT PROCESSOME COMPONENT 20 HOMOLOG"/>
    <property type="match status" value="1"/>
</dbReference>
<feature type="compositionally biased region" description="Basic and acidic residues" evidence="1">
    <location>
        <begin position="148"/>
        <end position="168"/>
    </location>
</feature>
<reference evidence="2" key="1">
    <citation type="submission" date="2023-10" db="EMBL/GenBank/DDBJ databases">
        <authorList>
            <person name="Chen Y."/>
            <person name="Shah S."/>
            <person name="Dougan E. K."/>
            <person name="Thang M."/>
            <person name="Chan C."/>
        </authorList>
    </citation>
    <scope>NUCLEOTIDE SEQUENCE [LARGE SCALE GENOMIC DNA]</scope>
</reference>
<dbReference type="InterPro" id="IPR052575">
    <property type="entry name" value="SSU_processome_comp_20"/>
</dbReference>
<organism evidence="2 3">
    <name type="scientific">Prorocentrum cordatum</name>
    <dbReference type="NCBI Taxonomy" id="2364126"/>
    <lineage>
        <taxon>Eukaryota</taxon>
        <taxon>Sar</taxon>
        <taxon>Alveolata</taxon>
        <taxon>Dinophyceae</taxon>
        <taxon>Prorocentrales</taxon>
        <taxon>Prorocentraceae</taxon>
        <taxon>Prorocentrum</taxon>
    </lineage>
</organism>
<keyword evidence="3" id="KW-1185">Reference proteome</keyword>
<name>A0ABN9QFI1_9DINO</name>
<evidence type="ECO:0000256" key="1">
    <source>
        <dbReference type="SAM" id="MobiDB-lite"/>
    </source>
</evidence>
<feature type="region of interest" description="Disordered" evidence="1">
    <location>
        <begin position="130"/>
        <end position="238"/>
    </location>
</feature>
<gene>
    <name evidence="2" type="ORF">PCOR1329_LOCUS9707</name>
</gene>
<evidence type="ECO:0000313" key="2">
    <source>
        <dbReference type="EMBL" id="CAK0802078.1"/>
    </source>
</evidence>
<comment type="caution">
    <text evidence="2">The sequence shown here is derived from an EMBL/GenBank/DDBJ whole genome shotgun (WGS) entry which is preliminary data.</text>
</comment>
<proteinExistence type="predicted"/>
<dbReference type="PANTHER" id="PTHR17695:SF11">
    <property type="entry name" value="SMALL SUBUNIT PROCESSOME COMPONENT 20 HOMOLOG"/>
    <property type="match status" value="1"/>
</dbReference>
<sequence>GGAGAVSSFAPRDAAEFIWQYLLGGQDALLSENRHPWIVAVSLRVLDFQASRCSEREQALQWWGGAAGPAGASGAVGALGLLRSLERLLAAARLEAEPSLAPLGVRAVCNLAKLLLRYPELMPSVIAEDGEEVAQEADPEEVPGDTDAIEREHGDSDKANEDDARKTQTADSAGTAIPETLAEGGEDAERDVAKAELRQEEDDRASEKDDGLNNEESSDKEDQHEDEAGGIELEDGRQAGPSLFETVHLVDRGGDLVSEGIGQAGNSSLPAEQGSVQQVEPAVGIAFTHEMLRRSRVHWLLVRLSHEARLFLSQPSQHFVRLVCVFRIFSHMISWLPEHLLVLLLDPLLNPTYRCSSAFASGAVSSLPDIQSLEQALSLSTEQRLEFLAQLAQGCVDGLAKKLQGAGLGAEYSQAILKVRKAVERKRSDRVQKRKLLPVTDPEAAAKMKKAKLQRKQATKKRKLEETIISKRGGLGKTLIKQSRSLV</sequence>
<feature type="non-terminal residue" evidence="2">
    <location>
        <position position="1"/>
    </location>
</feature>
<evidence type="ECO:0000313" key="3">
    <source>
        <dbReference type="Proteomes" id="UP001189429"/>
    </source>
</evidence>
<feature type="compositionally biased region" description="Acidic residues" evidence="1">
    <location>
        <begin position="130"/>
        <end position="144"/>
    </location>
</feature>